<dbReference type="RefSeq" id="WP_211366375.1">
    <property type="nucleotide sequence ID" value="NZ_BAAAFY010000005.1"/>
</dbReference>
<protein>
    <submittedName>
        <fullName evidence="1">Uncharacterized protein</fullName>
    </submittedName>
</protein>
<sequence>MWTPISYDELNTKILEFEKAQVGGLQRFWFAIKINPEKWEEATYGTEGGGFWVVALIGKSVIWYNDIEEGFNISKYNDYGIISEYWSNQDELDVVVSSLWKTIISGNINS</sequence>
<evidence type="ECO:0000313" key="1">
    <source>
        <dbReference type="EMBL" id="TWI86601.1"/>
    </source>
</evidence>
<dbReference type="AlphaFoldDB" id="A0A562SZ97"/>
<name>A0A562SZ97_CHIJA</name>
<proteinExistence type="predicted"/>
<accession>A0A562SZ97</accession>
<keyword evidence="2" id="KW-1185">Reference proteome</keyword>
<dbReference type="EMBL" id="VLLG01000004">
    <property type="protein sequence ID" value="TWI86601.1"/>
    <property type="molecule type" value="Genomic_DNA"/>
</dbReference>
<organism evidence="1 2">
    <name type="scientific">Chitinophaga japonensis</name>
    <name type="common">Flexibacter japonensis</name>
    <dbReference type="NCBI Taxonomy" id="104662"/>
    <lineage>
        <taxon>Bacteria</taxon>
        <taxon>Pseudomonadati</taxon>
        <taxon>Bacteroidota</taxon>
        <taxon>Chitinophagia</taxon>
        <taxon>Chitinophagales</taxon>
        <taxon>Chitinophagaceae</taxon>
        <taxon>Chitinophaga</taxon>
    </lineage>
</organism>
<dbReference type="Proteomes" id="UP000316778">
    <property type="component" value="Unassembled WGS sequence"/>
</dbReference>
<evidence type="ECO:0000313" key="2">
    <source>
        <dbReference type="Proteomes" id="UP000316778"/>
    </source>
</evidence>
<reference evidence="1 2" key="1">
    <citation type="journal article" date="2013" name="Stand. Genomic Sci.">
        <title>Genomic Encyclopedia of Type Strains, Phase I: The one thousand microbial genomes (KMG-I) project.</title>
        <authorList>
            <person name="Kyrpides N.C."/>
            <person name="Woyke T."/>
            <person name="Eisen J.A."/>
            <person name="Garrity G."/>
            <person name="Lilburn T.G."/>
            <person name="Beck B.J."/>
            <person name="Whitman W.B."/>
            <person name="Hugenholtz P."/>
            <person name="Klenk H.P."/>
        </authorList>
    </citation>
    <scope>NUCLEOTIDE SEQUENCE [LARGE SCALE GENOMIC DNA]</scope>
    <source>
        <strain evidence="1 2">DSM 13484</strain>
    </source>
</reference>
<comment type="caution">
    <text evidence="1">The sequence shown here is derived from an EMBL/GenBank/DDBJ whole genome shotgun (WGS) entry which is preliminary data.</text>
</comment>
<gene>
    <name evidence="1" type="ORF">LX66_3861</name>
</gene>